<dbReference type="PANTHER" id="PTHR24305">
    <property type="entry name" value="CYTOCHROME P450"/>
    <property type="match status" value="1"/>
</dbReference>
<gene>
    <name evidence="3" type="ORF">BPOR_0127g00250</name>
</gene>
<evidence type="ECO:0000313" key="4">
    <source>
        <dbReference type="Proteomes" id="UP000297280"/>
    </source>
</evidence>
<keyword evidence="2" id="KW-0843">Virulence</keyword>
<dbReference type="OrthoDB" id="3559619at2759"/>
<evidence type="ECO:0000256" key="1">
    <source>
        <dbReference type="ARBA" id="ARBA00010617"/>
    </source>
</evidence>
<protein>
    <recommendedName>
        <fullName evidence="5">Cytochrome P450</fullName>
    </recommendedName>
</protein>
<dbReference type="Proteomes" id="UP000297280">
    <property type="component" value="Unassembled WGS sequence"/>
</dbReference>
<dbReference type="Pfam" id="PF00067">
    <property type="entry name" value="p450"/>
    <property type="match status" value="1"/>
</dbReference>
<proteinExistence type="inferred from homology"/>
<organism evidence="3 4">
    <name type="scientific">Botrytis porri</name>
    <dbReference type="NCBI Taxonomy" id="87229"/>
    <lineage>
        <taxon>Eukaryota</taxon>
        <taxon>Fungi</taxon>
        <taxon>Dikarya</taxon>
        <taxon>Ascomycota</taxon>
        <taxon>Pezizomycotina</taxon>
        <taxon>Leotiomycetes</taxon>
        <taxon>Helotiales</taxon>
        <taxon>Sclerotiniaceae</taxon>
        <taxon>Botrytis</taxon>
    </lineage>
</organism>
<evidence type="ECO:0000256" key="2">
    <source>
        <dbReference type="ARBA" id="ARBA00023026"/>
    </source>
</evidence>
<evidence type="ECO:0008006" key="5">
    <source>
        <dbReference type="Google" id="ProtNLM"/>
    </source>
</evidence>
<name>A0A4Z1KWV2_9HELO</name>
<evidence type="ECO:0000313" key="3">
    <source>
        <dbReference type="EMBL" id="TGO89069.1"/>
    </source>
</evidence>
<dbReference type="Gene3D" id="1.10.630.10">
    <property type="entry name" value="Cytochrome P450"/>
    <property type="match status" value="1"/>
</dbReference>
<sequence>MTTVTFTEENNEIVWQQSSAQAKGMLEYWTKQAEQPVRSTYLDTKSFTLNVLAAVMFNEVYPFEGQKVEKWDAPRLVKAREEGEESNTDITTIDKTSYKGRKTTLTKKGISSHLFVCAFAGKDTTAITLTSLLIHLAAHLDTQDWISQETNYHLRTDTNVESWKYETYFQLKRCRAVIFETLRICHPLSQLVKTTGSQEISLAVDGKIYLLPPHTTVLTSFTSAPVENPSTQDFDKEKIEADTSHHFMPFAWGQRVYPGKKFAQVELVAVLAVLFKDWRVEIIPNDGETGKQARERAWKSSLAVDHERHMLHVMFDPESVGLRWVRR</sequence>
<dbReference type="GO" id="GO:0020037">
    <property type="term" value="F:heme binding"/>
    <property type="evidence" value="ECO:0007669"/>
    <property type="project" value="InterPro"/>
</dbReference>
<dbReference type="AlphaFoldDB" id="A0A4Z1KWV2"/>
<comment type="similarity">
    <text evidence="1">Belongs to the cytochrome P450 family.</text>
</comment>
<dbReference type="STRING" id="87229.A0A4Z1KWV2"/>
<dbReference type="InterPro" id="IPR036396">
    <property type="entry name" value="Cyt_P450_sf"/>
</dbReference>
<dbReference type="InterPro" id="IPR001128">
    <property type="entry name" value="Cyt_P450"/>
</dbReference>
<comment type="caution">
    <text evidence="3">The sequence shown here is derived from an EMBL/GenBank/DDBJ whole genome shotgun (WGS) entry which is preliminary data.</text>
</comment>
<dbReference type="GO" id="GO:0005506">
    <property type="term" value="F:iron ion binding"/>
    <property type="evidence" value="ECO:0007669"/>
    <property type="project" value="InterPro"/>
</dbReference>
<keyword evidence="4" id="KW-1185">Reference proteome</keyword>
<dbReference type="GO" id="GO:0016705">
    <property type="term" value="F:oxidoreductase activity, acting on paired donors, with incorporation or reduction of molecular oxygen"/>
    <property type="evidence" value="ECO:0007669"/>
    <property type="project" value="InterPro"/>
</dbReference>
<dbReference type="GO" id="GO:0004497">
    <property type="term" value="F:monooxygenase activity"/>
    <property type="evidence" value="ECO:0007669"/>
    <property type="project" value="InterPro"/>
</dbReference>
<dbReference type="SUPFAM" id="SSF48264">
    <property type="entry name" value="Cytochrome P450"/>
    <property type="match status" value="1"/>
</dbReference>
<dbReference type="InterPro" id="IPR050121">
    <property type="entry name" value="Cytochrome_P450_monoxygenase"/>
</dbReference>
<dbReference type="EMBL" id="PQXO01000127">
    <property type="protein sequence ID" value="TGO89069.1"/>
    <property type="molecule type" value="Genomic_DNA"/>
</dbReference>
<reference evidence="3 4" key="1">
    <citation type="submission" date="2017-12" db="EMBL/GenBank/DDBJ databases">
        <title>Comparative genomics of Botrytis spp.</title>
        <authorList>
            <person name="Valero-Jimenez C.A."/>
            <person name="Tapia P."/>
            <person name="Veloso J."/>
            <person name="Silva-Moreno E."/>
            <person name="Staats M."/>
            <person name="Valdes J.H."/>
            <person name="Van Kan J.A.L."/>
        </authorList>
    </citation>
    <scope>NUCLEOTIDE SEQUENCE [LARGE SCALE GENOMIC DNA]</scope>
    <source>
        <strain evidence="3 4">MUCL3349</strain>
    </source>
</reference>
<accession>A0A4Z1KWV2</accession>
<dbReference type="PANTHER" id="PTHR24305:SF166">
    <property type="entry name" value="CYTOCHROME P450 12A4, MITOCHONDRIAL-RELATED"/>
    <property type="match status" value="1"/>
</dbReference>